<keyword evidence="3" id="KW-0804">Transcription</keyword>
<dbReference type="Gene3D" id="1.10.357.10">
    <property type="entry name" value="Tetracycline Repressor, domain 2"/>
    <property type="match status" value="1"/>
</dbReference>
<dbReference type="PANTHER" id="PTHR30055">
    <property type="entry name" value="HTH-TYPE TRANSCRIPTIONAL REGULATOR RUTR"/>
    <property type="match status" value="1"/>
</dbReference>
<dbReference type="InterPro" id="IPR009057">
    <property type="entry name" value="Homeodomain-like_sf"/>
</dbReference>
<evidence type="ECO:0000256" key="2">
    <source>
        <dbReference type="ARBA" id="ARBA00023125"/>
    </source>
</evidence>
<keyword evidence="1" id="KW-0805">Transcription regulation</keyword>
<evidence type="ECO:0000313" key="7">
    <source>
        <dbReference type="Proteomes" id="UP000324678"/>
    </source>
</evidence>
<dbReference type="GO" id="GO:0000976">
    <property type="term" value="F:transcription cis-regulatory region binding"/>
    <property type="evidence" value="ECO:0007669"/>
    <property type="project" value="TreeGrafter"/>
</dbReference>
<accession>A0A5C1YFT3</accession>
<dbReference type="PRINTS" id="PR00455">
    <property type="entry name" value="HTHTETR"/>
</dbReference>
<evidence type="ECO:0000256" key="1">
    <source>
        <dbReference type="ARBA" id="ARBA00023015"/>
    </source>
</evidence>
<dbReference type="InterPro" id="IPR001647">
    <property type="entry name" value="HTH_TetR"/>
</dbReference>
<feature type="DNA-binding region" description="H-T-H motif" evidence="4">
    <location>
        <begin position="39"/>
        <end position="58"/>
    </location>
</feature>
<reference evidence="6 7" key="1">
    <citation type="submission" date="2019-09" db="EMBL/GenBank/DDBJ databases">
        <title>Genome sequencing of strain KACC 19306.</title>
        <authorList>
            <person name="Heo J."/>
            <person name="Kim S.-J."/>
            <person name="Kim J.-S."/>
            <person name="Hong S.-B."/>
            <person name="Kwon S.-W."/>
        </authorList>
    </citation>
    <scope>NUCLEOTIDE SEQUENCE [LARGE SCALE GENOMIC DNA]</scope>
    <source>
        <strain evidence="6 7">KACC 19306</strain>
    </source>
</reference>
<keyword evidence="7" id="KW-1185">Reference proteome</keyword>
<dbReference type="InterPro" id="IPR050109">
    <property type="entry name" value="HTH-type_TetR-like_transc_reg"/>
</dbReference>
<dbReference type="Proteomes" id="UP000324678">
    <property type="component" value="Chromosome"/>
</dbReference>
<protein>
    <submittedName>
        <fullName evidence="6">Helix-turn-helix transcriptional regulator</fullName>
    </submittedName>
</protein>
<dbReference type="RefSeq" id="WP_149160942.1">
    <property type="nucleotide sequence ID" value="NZ_CP043505.1"/>
</dbReference>
<evidence type="ECO:0000256" key="4">
    <source>
        <dbReference type="PROSITE-ProRule" id="PRU00335"/>
    </source>
</evidence>
<dbReference type="EMBL" id="CP043505">
    <property type="protein sequence ID" value="QEO14923.1"/>
    <property type="molecule type" value="Genomic_DNA"/>
</dbReference>
<dbReference type="KEGG" id="ail:FLP10_11225"/>
<dbReference type="Pfam" id="PF00440">
    <property type="entry name" value="TetR_N"/>
    <property type="match status" value="1"/>
</dbReference>
<evidence type="ECO:0000256" key="3">
    <source>
        <dbReference type="ARBA" id="ARBA00023163"/>
    </source>
</evidence>
<dbReference type="GO" id="GO:0003700">
    <property type="term" value="F:DNA-binding transcription factor activity"/>
    <property type="evidence" value="ECO:0007669"/>
    <property type="project" value="TreeGrafter"/>
</dbReference>
<dbReference type="AlphaFoldDB" id="A0A5C1YFT3"/>
<dbReference type="OrthoDB" id="5003298at2"/>
<dbReference type="PANTHER" id="PTHR30055:SF234">
    <property type="entry name" value="HTH-TYPE TRANSCRIPTIONAL REGULATOR BETI"/>
    <property type="match status" value="1"/>
</dbReference>
<dbReference type="SUPFAM" id="SSF46689">
    <property type="entry name" value="Homeodomain-like"/>
    <property type="match status" value="1"/>
</dbReference>
<feature type="domain" description="HTH tetR-type" evidence="5">
    <location>
        <begin position="16"/>
        <end position="76"/>
    </location>
</feature>
<evidence type="ECO:0000313" key="6">
    <source>
        <dbReference type="EMBL" id="QEO14923.1"/>
    </source>
</evidence>
<keyword evidence="2 4" id="KW-0238">DNA-binding</keyword>
<proteinExistence type="predicted"/>
<organism evidence="6 7">
    <name type="scientific">Agromyces intestinalis</name>
    <dbReference type="NCBI Taxonomy" id="2592652"/>
    <lineage>
        <taxon>Bacteria</taxon>
        <taxon>Bacillati</taxon>
        <taxon>Actinomycetota</taxon>
        <taxon>Actinomycetes</taxon>
        <taxon>Micrococcales</taxon>
        <taxon>Microbacteriaceae</taxon>
        <taxon>Agromyces</taxon>
    </lineage>
</organism>
<dbReference type="PROSITE" id="PS50977">
    <property type="entry name" value="HTH_TETR_2"/>
    <property type="match status" value="1"/>
</dbReference>
<sequence>MSTQGYRSTLRADQAALGKARIVRAALDAFSELGYSGTTVTAIAERAGVSAQTVYNGFGNKRALLAAAYTLAIRGDDEQPLRDSPAYLAMLDAPTAAEMLARYAAIGAATVSRTAPIVAVILGESGIPDVGKLARIIERQRFAGAEYLVGRLTDRFELRPGLNTEDATDTLWSIMSWEIGFKLTGQRKWSWDRYEQWLAEMLIRALLPVQDRPATPSRDS</sequence>
<evidence type="ECO:0000259" key="5">
    <source>
        <dbReference type="PROSITE" id="PS50977"/>
    </source>
</evidence>
<gene>
    <name evidence="6" type="ORF">FLP10_11225</name>
</gene>
<name>A0A5C1YFT3_9MICO</name>